<keyword evidence="6" id="KW-0067">ATP-binding</keyword>
<accession>A0A5S5C7N7</accession>
<reference evidence="10 11" key="1">
    <citation type="submission" date="2019-07" db="EMBL/GenBank/DDBJ databases">
        <title>Genomic Encyclopedia of Archaeal and Bacterial Type Strains, Phase II (KMG-II): from individual species to whole genera.</title>
        <authorList>
            <person name="Goeker M."/>
        </authorList>
    </citation>
    <scope>NUCLEOTIDE SEQUENCE [LARGE SCALE GENOMIC DNA]</scope>
    <source>
        <strain evidence="10 11">DSM 17527</strain>
    </source>
</reference>
<evidence type="ECO:0000256" key="2">
    <source>
        <dbReference type="ARBA" id="ARBA00012438"/>
    </source>
</evidence>
<dbReference type="SUPFAM" id="SSF55874">
    <property type="entry name" value="ATPase domain of HSP90 chaperone/DNA topoisomerase II/histidine kinase"/>
    <property type="match status" value="1"/>
</dbReference>
<dbReference type="Pfam" id="PF02518">
    <property type="entry name" value="HATPase_c"/>
    <property type="match status" value="1"/>
</dbReference>
<evidence type="ECO:0000256" key="6">
    <source>
        <dbReference type="ARBA" id="ARBA00022840"/>
    </source>
</evidence>
<dbReference type="EMBL" id="VNHU01000004">
    <property type="protein sequence ID" value="TYP74340.1"/>
    <property type="molecule type" value="Genomic_DNA"/>
</dbReference>
<dbReference type="PANTHER" id="PTHR42878">
    <property type="entry name" value="TWO-COMPONENT HISTIDINE KINASE"/>
    <property type="match status" value="1"/>
</dbReference>
<organism evidence="10 11">
    <name type="scientific">Aquimarina intermedia</name>
    <dbReference type="NCBI Taxonomy" id="350814"/>
    <lineage>
        <taxon>Bacteria</taxon>
        <taxon>Pseudomonadati</taxon>
        <taxon>Bacteroidota</taxon>
        <taxon>Flavobacteriia</taxon>
        <taxon>Flavobacteriales</taxon>
        <taxon>Flavobacteriaceae</taxon>
        <taxon>Aquimarina</taxon>
    </lineage>
</organism>
<sequence>MGYKTFEFVALKRLILTILLIGFSMYCFFIKKTLLFFMIGAVSFLLVCYLVYSTYKIIISTNKNLTLFLESIQHQDFSVNFKTNNNLDNSFSDLNASFNSVLNAFRKERSEKLEHSQFLNTIVNHVNTGVIAYRPDGKIDLMNKSSKVLLGEYHLKNINELKNKLLLARILELPSGQSAVIIVSSTVQLAVYTTTLKLVDKVLKLVVIQNIYKELLNKQVESWQKLASVLKHEIMNSLTPITSINSTLGDIIKEDFYWNASSGRFEISKESLDDLNDGFSTIRMRTKGLIKFINAYRDYTSLPKPNFVKIELVTLLNRVKGLMKAQFLDGHIAYSFVLPDKGNSKIMGDINLLEMVLINLIKNAIQAVNKTENPSIGVALICEENASIRITDNGSGIEPEAIEKIFIPFYTTKEDGSGLGLSLSREIIQLHNGTLTVTSVPHSKTIFTIQFYRN</sequence>
<comment type="catalytic activity">
    <reaction evidence="1">
        <text>ATP + protein L-histidine = ADP + protein N-phospho-L-histidine.</text>
        <dbReference type="EC" id="2.7.13.3"/>
    </reaction>
</comment>
<feature type="transmembrane region" description="Helical" evidence="8">
    <location>
        <begin position="34"/>
        <end position="52"/>
    </location>
</feature>
<keyword evidence="8" id="KW-0472">Membrane</keyword>
<name>A0A5S5C7N7_9FLAO</name>
<evidence type="ECO:0000256" key="5">
    <source>
        <dbReference type="ARBA" id="ARBA00022777"/>
    </source>
</evidence>
<dbReference type="SMART" id="SM00387">
    <property type="entry name" value="HATPase_c"/>
    <property type="match status" value="1"/>
</dbReference>
<dbReference type="InterPro" id="IPR005467">
    <property type="entry name" value="His_kinase_dom"/>
</dbReference>
<keyword evidence="3" id="KW-0808">Transferase</keyword>
<gene>
    <name evidence="10" type="ORF">BD809_104160</name>
</gene>
<dbReference type="AlphaFoldDB" id="A0A5S5C7N7"/>
<keyword evidence="11" id="KW-1185">Reference proteome</keyword>
<dbReference type="Gene3D" id="3.30.565.10">
    <property type="entry name" value="Histidine kinase-like ATPase, C-terminal domain"/>
    <property type="match status" value="1"/>
</dbReference>
<keyword evidence="8" id="KW-1133">Transmembrane helix</keyword>
<dbReference type="InterPro" id="IPR003594">
    <property type="entry name" value="HATPase_dom"/>
</dbReference>
<evidence type="ECO:0000313" key="10">
    <source>
        <dbReference type="EMBL" id="TYP74340.1"/>
    </source>
</evidence>
<dbReference type="PRINTS" id="PR00344">
    <property type="entry name" value="BCTRLSENSOR"/>
</dbReference>
<protein>
    <recommendedName>
        <fullName evidence="2">histidine kinase</fullName>
        <ecNumber evidence="2">2.7.13.3</ecNumber>
    </recommendedName>
</protein>
<dbReference type="InterPro" id="IPR050351">
    <property type="entry name" value="BphY/WalK/GraS-like"/>
</dbReference>
<evidence type="ECO:0000259" key="9">
    <source>
        <dbReference type="PROSITE" id="PS50109"/>
    </source>
</evidence>
<feature type="transmembrane region" description="Helical" evidence="8">
    <location>
        <begin position="6"/>
        <end position="27"/>
    </location>
</feature>
<dbReference type="GO" id="GO:0004673">
    <property type="term" value="F:protein histidine kinase activity"/>
    <property type="evidence" value="ECO:0007669"/>
    <property type="project" value="UniProtKB-EC"/>
</dbReference>
<evidence type="ECO:0000256" key="3">
    <source>
        <dbReference type="ARBA" id="ARBA00022679"/>
    </source>
</evidence>
<comment type="caution">
    <text evidence="10">The sequence shown here is derived from an EMBL/GenBank/DDBJ whole genome shotgun (WGS) entry which is preliminary data.</text>
</comment>
<dbReference type="EC" id="2.7.13.3" evidence="2"/>
<keyword evidence="7" id="KW-0902">Two-component regulatory system</keyword>
<dbReference type="InterPro" id="IPR004358">
    <property type="entry name" value="Sig_transdc_His_kin-like_C"/>
</dbReference>
<feature type="domain" description="Histidine kinase" evidence="9">
    <location>
        <begin position="229"/>
        <end position="454"/>
    </location>
</feature>
<dbReference type="GO" id="GO:0030295">
    <property type="term" value="F:protein kinase activator activity"/>
    <property type="evidence" value="ECO:0007669"/>
    <property type="project" value="TreeGrafter"/>
</dbReference>
<evidence type="ECO:0000256" key="4">
    <source>
        <dbReference type="ARBA" id="ARBA00022741"/>
    </source>
</evidence>
<dbReference type="OrthoDB" id="1931120at2"/>
<dbReference type="InterPro" id="IPR036890">
    <property type="entry name" value="HATPase_C_sf"/>
</dbReference>
<dbReference type="Proteomes" id="UP000324376">
    <property type="component" value="Unassembled WGS sequence"/>
</dbReference>
<dbReference type="GO" id="GO:0007234">
    <property type="term" value="P:osmosensory signaling via phosphorelay pathway"/>
    <property type="evidence" value="ECO:0007669"/>
    <property type="project" value="TreeGrafter"/>
</dbReference>
<evidence type="ECO:0000313" key="11">
    <source>
        <dbReference type="Proteomes" id="UP000324376"/>
    </source>
</evidence>
<evidence type="ECO:0000256" key="8">
    <source>
        <dbReference type="SAM" id="Phobius"/>
    </source>
</evidence>
<dbReference type="GO" id="GO:0000156">
    <property type="term" value="F:phosphorelay response regulator activity"/>
    <property type="evidence" value="ECO:0007669"/>
    <property type="project" value="TreeGrafter"/>
</dbReference>
<dbReference type="PROSITE" id="PS50109">
    <property type="entry name" value="HIS_KIN"/>
    <property type="match status" value="1"/>
</dbReference>
<keyword evidence="5 10" id="KW-0418">Kinase</keyword>
<dbReference type="PANTHER" id="PTHR42878:SF7">
    <property type="entry name" value="SENSOR HISTIDINE KINASE GLRK"/>
    <property type="match status" value="1"/>
</dbReference>
<dbReference type="GO" id="GO:0005524">
    <property type="term" value="F:ATP binding"/>
    <property type="evidence" value="ECO:0007669"/>
    <property type="project" value="UniProtKB-KW"/>
</dbReference>
<evidence type="ECO:0000256" key="7">
    <source>
        <dbReference type="ARBA" id="ARBA00023012"/>
    </source>
</evidence>
<keyword evidence="4" id="KW-0547">Nucleotide-binding</keyword>
<evidence type="ECO:0000256" key="1">
    <source>
        <dbReference type="ARBA" id="ARBA00000085"/>
    </source>
</evidence>
<proteinExistence type="predicted"/>
<keyword evidence="8" id="KW-0812">Transmembrane</keyword>